<protein>
    <submittedName>
        <fullName evidence="1">Uncharacterized protein</fullName>
    </submittedName>
</protein>
<gene>
    <name evidence="1" type="ORF">SAMN04489748_0880</name>
</gene>
<proteinExistence type="predicted"/>
<comment type="caution">
    <text evidence="1">The sequence shown here is derived from an EMBL/GenBank/DDBJ whole genome shotgun (WGS) entry which is preliminary data.</text>
</comment>
<dbReference type="GeneID" id="69578106"/>
<dbReference type="Proteomes" id="UP000182842">
    <property type="component" value="Unassembled WGS sequence"/>
</dbReference>
<evidence type="ECO:0000313" key="2">
    <source>
        <dbReference type="Proteomes" id="UP000182842"/>
    </source>
</evidence>
<reference evidence="1 2" key="1">
    <citation type="submission" date="2016-10" db="EMBL/GenBank/DDBJ databases">
        <authorList>
            <person name="Varghese N."/>
            <person name="Submissions S."/>
        </authorList>
    </citation>
    <scope>NUCLEOTIDE SEQUENCE [LARGE SCALE GENOMIC DNA]</scope>
    <source>
        <strain evidence="1 2">DSM 20219</strain>
    </source>
</reference>
<sequence length="63" mass="6837">MLNIEKTLQSVRDLLDRLGKEGVDCGQPAPHASEYCISGMLIAFDGKTVWETVCAGLDLLGKE</sequence>
<dbReference type="AlphaFoldDB" id="A0AA45V6D7"/>
<organism evidence="1 2">
    <name type="scientific">Bifidobacterium longum</name>
    <dbReference type="NCBI Taxonomy" id="216816"/>
    <lineage>
        <taxon>Bacteria</taxon>
        <taxon>Bacillati</taxon>
        <taxon>Actinomycetota</taxon>
        <taxon>Actinomycetes</taxon>
        <taxon>Bifidobacteriales</taxon>
        <taxon>Bifidobacteriaceae</taxon>
        <taxon>Bifidobacterium</taxon>
    </lineage>
</organism>
<dbReference type="RefSeq" id="WP_013582588.1">
    <property type="nucleotide sequence ID" value="NZ_CAXSUE010000004.1"/>
</dbReference>
<accession>A0AA45V6D7</accession>
<dbReference type="EMBL" id="FNRW01000002">
    <property type="protein sequence ID" value="SEB39261.1"/>
    <property type="molecule type" value="Genomic_DNA"/>
</dbReference>
<name>A0AA45V6D7_BIFLN</name>
<evidence type="ECO:0000313" key="1">
    <source>
        <dbReference type="EMBL" id="SEB39261.1"/>
    </source>
</evidence>